<feature type="region of interest" description="Disordered" evidence="1">
    <location>
        <begin position="1"/>
        <end position="34"/>
    </location>
</feature>
<gene>
    <name evidence="2" type="ORF">GQ43DRAFT_202708</name>
</gene>
<dbReference type="AlphaFoldDB" id="A0A9P4JJ71"/>
<evidence type="ECO:0000256" key="1">
    <source>
        <dbReference type="SAM" id="MobiDB-lite"/>
    </source>
</evidence>
<evidence type="ECO:0000313" key="3">
    <source>
        <dbReference type="Proteomes" id="UP000799536"/>
    </source>
</evidence>
<accession>A0A9P4JJ71</accession>
<keyword evidence="3" id="KW-1185">Reference proteome</keyword>
<comment type="caution">
    <text evidence="2">The sequence shown here is derived from an EMBL/GenBank/DDBJ whole genome shotgun (WGS) entry which is preliminary data.</text>
</comment>
<organism evidence="2 3">
    <name type="scientific">Delitschia confertaspora ATCC 74209</name>
    <dbReference type="NCBI Taxonomy" id="1513339"/>
    <lineage>
        <taxon>Eukaryota</taxon>
        <taxon>Fungi</taxon>
        <taxon>Dikarya</taxon>
        <taxon>Ascomycota</taxon>
        <taxon>Pezizomycotina</taxon>
        <taxon>Dothideomycetes</taxon>
        <taxon>Pleosporomycetidae</taxon>
        <taxon>Pleosporales</taxon>
        <taxon>Delitschiaceae</taxon>
        <taxon>Delitschia</taxon>
    </lineage>
</organism>
<evidence type="ECO:0000313" key="2">
    <source>
        <dbReference type="EMBL" id="KAF2197488.1"/>
    </source>
</evidence>
<dbReference type="Proteomes" id="UP000799536">
    <property type="component" value="Unassembled WGS sequence"/>
</dbReference>
<sequence length="76" mass="8213">MSSPRASETPPSPDPGTLNLPGDGSTHPHTYPRWHMNGSGAVRMSCFFVPVQLQCGKGGLLRMRECICFGYTTCGQ</sequence>
<dbReference type="EMBL" id="ML994229">
    <property type="protein sequence ID" value="KAF2197488.1"/>
    <property type="molecule type" value="Genomic_DNA"/>
</dbReference>
<proteinExistence type="predicted"/>
<reference evidence="2" key="1">
    <citation type="journal article" date="2020" name="Stud. Mycol.">
        <title>101 Dothideomycetes genomes: a test case for predicting lifestyles and emergence of pathogens.</title>
        <authorList>
            <person name="Haridas S."/>
            <person name="Albert R."/>
            <person name="Binder M."/>
            <person name="Bloem J."/>
            <person name="Labutti K."/>
            <person name="Salamov A."/>
            <person name="Andreopoulos B."/>
            <person name="Baker S."/>
            <person name="Barry K."/>
            <person name="Bills G."/>
            <person name="Bluhm B."/>
            <person name="Cannon C."/>
            <person name="Castanera R."/>
            <person name="Culley D."/>
            <person name="Daum C."/>
            <person name="Ezra D."/>
            <person name="Gonzalez J."/>
            <person name="Henrissat B."/>
            <person name="Kuo A."/>
            <person name="Liang C."/>
            <person name="Lipzen A."/>
            <person name="Lutzoni F."/>
            <person name="Magnuson J."/>
            <person name="Mondo S."/>
            <person name="Nolan M."/>
            <person name="Ohm R."/>
            <person name="Pangilinan J."/>
            <person name="Park H.-J."/>
            <person name="Ramirez L."/>
            <person name="Alfaro M."/>
            <person name="Sun H."/>
            <person name="Tritt A."/>
            <person name="Yoshinaga Y."/>
            <person name="Zwiers L.-H."/>
            <person name="Turgeon B."/>
            <person name="Goodwin S."/>
            <person name="Spatafora J."/>
            <person name="Crous P."/>
            <person name="Grigoriev I."/>
        </authorList>
    </citation>
    <scope>NUCLEOTIDE SEQUENCE</scope>
    <source>
        <strain evidence="2">ATCC 74209</strain>
    </source>
</reference>
<name>A0A9P4JJ71_9PLEO</name>
<protein>
    <submittedName>
        <fullName evidence="2">Uncharacterized protein</fullName>
    </submittedName>
</protein>